<protein>
    <submittedName>
        <fullName evidence="2">Transaldolase</fullName>
        <ecNumber evidence="2">2.2.1.2</ecNumber>
    </submittedName>
</protein>
<evidence type="ECO:0000313" key="2">
    <source>
        <dbReference type="EMBL" id="MPM29502.1"/>
    </source>
</evidence>
<dbReference type="AlphaFoldDB" id="A0A644YLJ5"/>
<gene>
    <name evidence="2" type="primary">tal_17</name>
    <name evidence="2" type="ORF">SDC9_76042</name>
</gene>
<sequence length="212" mass="22322">MAFYLDSADINDVKQAMSLGFVAGVTTNPSLVAKTNRPGLEVLKEILSLTSGKVWYQVTADDLAGRASQARQIFALAPERLQVKIGATTENIGLTAQLAKEGIAVTVTAVSSAAQAYLAAEAGAKYVAPYVNRLTRQLGDGVAILKDCVQVCRGSETRVIAASLKTPQEVVSVVLAGAHDVTIPLALIQEMGNHPLSDKAIEDFAKTVKGQN</sequence>
<dbReference type="InterPro" id="IPR013785">
    <property type="entry name" value="Aldolase_TIM"/>
</dbReference>
<dbReference type="InterPro" id="IPR018225">
    <property type="entry name" value="Transaldolase_AS"/>
</dbReference>
<dbReference type="GO" id="GO:0004801">
    <property type="term" value="F:transaldolase activity"/>
    <property type="evidence" value="ECO:0007669"/>
    <property type="project" value="UniProtKB-EC"/>
</dbReference>
<proteinExistence type="predicted"/>
<keyword evidence="1" id="KW-0704">Schiff base</keyword>
<dbReference type="Gene3D" id="3.20.20.70">
    <property type="entry name" value="Aldolase class I"/>
    <property type="match status" value="1"/>
</dbReference>
<reference evidence="2" key="1">
    <citation type="submission" date="2019-08" db="EMBL/GenBank/DDBJ databases">
        <authorList>
            <person name="Kucharzyk K."/>
            <person name="Murdoch R.W."/>
            <person name="Higgins S."/>
            <person name="Loffler F."/>
        </authorList>
    </citation>
    <scope>NUCLEOTIDE SEQUENCE</scope>
</reference>
<dbReference type="EC" id="2.2.1.2" evidence="2"/>
<accession>A0A644YLJ5</accession>
<organism evidence="2">
    <name type="scientific">bioreactor metagenome</name>
    <dbReference type="NCBI Taxonomy" id="1076179"/>
    <lineage>
        <taxon>unclassified sequences</taxon>
        <taxon>metagenomes</taxon>
        <taxon>ecological metagenomes</taxon>
    </lineage>
</organism>
<keyword evidence="2" id="KW-0808">Transferase</keyword>
<dbReference type="InterPro" id="IPR001585">
    <property type="entry name" value="TAL/FSA"/>
</dbReference>
<dbReference type="Pfam" id="PF00923">
    <property type="entry name" value="TAL_FSA"/>
    <property type="match status" value="1"/>
</dbReference>
<dbReference type="PROSITE" id="PS01054">
    <property type="entry name" value="TRANSALDOLASE_1"/>
    <property type="match status" value="1"/>
</dbReference>
<evidence type="ECO:0000256" key="1">
    <source>
        <dbReference type="ARBA" id="ARBA00023270"/>
    </source>
</evidence>
<dbReference type="PANTHER" id="PTHR10683">
    <property type="entry name" value="TRANSALDOLASE"/>
    <property type="match status" value="1"/>
</dbReference>
<dbReference type="EMBL" id="VSSQ01005527">
    <property type="protein sequence ID" value="MPM29502.1"/>
    <property type="molecule type" value="Genomic_DNA"/>
</dbReference>
<dbReference type="GO" id="GO:0005975">
    <property type="term" value="P:carbohydrate metabolic process"/>
    <property type="evidence" value="ECO:0007669"/>
    <property type="project" value="InterPro"/>
</dbReference>
<dbReference type="SUPFAM" id="SSF51569">
    <property type="entry name" value="Aldolase"/>
    <property type="match status" value="1"/>
</dbReference>
<name>A0A644YLJ5_9ZZZZ</name>
<comment type="caution">
    <text evidence="2">The sequence shown here is derived from an EMBL/GenBank/DDBJ whole genome shotgun (WGS) entry which is preliminary data.</text>
</comment>
<dbReference type="PANTHER" id="PTHR10683:SF40">
    <property type="entry name" value="FRUCTOSE-6-PHOSPHATE ALDOLASE 1-RELATED"/>
    <property type="match status" value="1"/>
</dbReference>